<evidence type="ECO:0008006" key="3">
    <source>
        <dbReference type="Google" id="ProtNLM"/>
    </source>
</evidence>
<gene>
    <name evidence="1" type="ORF">PSH97_08995</name>
</gene>
<reference evidence="1 2" key="1">
    <citation type="submission" date="2023-02" db="EMBL/GenBank/DDBJ databases">
        <title>Evolution of Hrp T3SS in non-pathogenic Pseudomonas fluorescens.</title>
        <authorList>
            <person name="Liao K."/>
            <person name="Wei H."/>
            <person name="Gu Y."/>
        </authorList>
    </citation>
    <scope>NUCLEOTIDE SEQUENCE [LARGE SCALE GENOMIC DNA]</scope>
    <source>
        <strain evidence="1 2">FP1935</strain>
    </source>
</reference>
<proteinExistence type="predicted"/>
<evidence type="ECO:0000313" key="1">
    <source>
        <dbReference type="EMBL" id="WLG86637.1"/>
    </source>
</evidence>
<dbReference type="EMBL" id="CP117454">
    <property type="protein sequence ID" value="WLG86637.1"/>
    <property type="molecule type" value="Genomic_DNA"/>
</dbReference>
<organism evidence="1 2">
    <name type="scientific">Pseudomonas cucumis</name>
    <dbReference type="NCBI Taxonomy" id="2954082"/>
    <lineage>
        <taxon>Bacteria</taxon>
        <taxon>Pseudomonadati</taxon>
        <taxon>Pseudomonadota</taxon>
        <taxon>Gammaproteobacteria</taxon>
        <taxon>Pseudomonadales</taxon>
        <taxon>Pseudomonadaceae</taxon>
        <taxon>Pseudomonas</taxon>
    </lineage>
</organism>
<dbReference type="Proteomes" id="UP001239418">
    <property type="component" value="Chromosome"/>
</dbReference>
<keyword evidence="2" id="KW-1185">Reference proteome</keyword>
<sequence>MSSDNTQQRLTFGLAVFVFAVWKARSNGQKKSHLNRRLKGKNDKFSSECVDYPHRPPGSEINSGYAADRRQHCFAMKRGRSGWGISRTGLVRWVQRHYPTD</sequence>
<evidence type="ECO:0000313" key="2">
    <source>
        <dbReference type="Proteomes" id="UP001239418"/>
    </source>
</evidence>
<accession>A0ABY9F3F9</accession>
<protein>
    <recommendedName>
        <fullName evidence="3">Secreted protein</fullName>
    </recommendedName>
</protein>
<name>A0ABY9F3F9_9PSED</name>
<dbReference type="RefSeq" id="WP_305448903.1">
    <property type="nucleotide sequence ID" value="NZ_CP117454.1"/>
</dbReference>